<reference evidence="2 3" key="1">
    <citation type="submission" date="2020-10" db="EMBL/GenBank/DDBJ databases">
        <title>Sequencing the genomes of 1000 actinobacteria strains.</title>
        <authorList>
            <person name="Klenk H.-P."/>
        </authorList>
    </citation>
    <scope>NUCLEOTIDE SEQUENCE [LARGE SCALE GENOMIC DNA]</scope>
    <source>
        <strain evidence="2 3">DSM 45157</strain>
    </source>
</reference>
<evidence type="ECO:0000313" key="3">
    <source>
        <dbReference type="Proteomes" id="UP000598217"/>
    </source>
</evidence>
<dbReference type="PROSITE" id="PS51819">
    <property type="entry name" value="VOC"/>
    <property type="match status" value="1"/>
</dbReference>
<sequence>MFTQISIHAVNVLDQDQALDFYVGKLGFEITNDVDLGFMRWLTVALPTDPDRHILLEVPGPPSLSAETAAQVRDLVTRGALGAAAILNTDDCRRTYETLRSRGVEFTQEPVEQPYGVDCALRDPFGNHIRITQPAPMRDITGEDLNRWKGTSRTDQ</sequence>
<dbReference type="SUPFAM" id="SSF54593">
    <property type="entry name" value="Glyoxalase/Bleomycin resistance protein/Dihydroxybiphenyl dioxygenase"/>
    <property type="match status" value="1"/>
</dbReference>
<evidence type="ECO:0000259" key="1">
    <source>
        <dbReference type="PROSITE" id="PS51819"/>
    </source>
</evidence>
<proteinExistence type="predicted"/>
<name>A0ABR9HJ98_9ACTN</name>
<dbReference type="RefSeq" id="WP_191272198.1">
    <property type="nucleotide sequence ID" value="NZ_BMXJ01000005.1"/>
</dbReference>
<keyword evidence="3" id="KW-1185">Reference proteome</keyword>
<dbReference type="InterPro" id="IPR004360">
    <property type="entry name" value="Glyas_Fos-R_dOase_dom"/>
</dbReference>
<dbReference type="PANTHER" id="PTHR36437:SF2">
    <property type="entry name" value="GLYOXALASE_BLEOMYCIN RESISTANCE PROTEIN_DIOXYGENASE"/>
    <property type="match status" value="1"/>
</dbReference>
<evidence type="ECO:0000313" key="2">
    <source>
        <dbReference type="EMBL" id="MBE1459087.1"/>
    </source>
</evidence>
<dbReference type="Pfam" id="PF00903">
    <property type="entry name" value="Glyoxalase"/>
    <property type="match status" value="1"/>
</dbReference>
<dbReference type="PANTHER" id="PTHR36437">
    <property type="entry name" value="GLYOXALASE/BLEOMYCIN RESISTANCE PROTEIN/DIOXYGENASE"/>
    <property type="match status" value="1"/>
</dbReference>
<dbReference type="InterPro" id="IPR037523">
    <property type="entry name" value="VOC_core"/>
</dbReference>
<comment type="caution">
    <text evidence="2">The sequence shown here is derived from an EMBL/GenBank/DDBJ whole genome shotgun (WGS) entry which is preliminary data.</text>
</comment>
<dbReference type="EMBL" id="JADBDY010000001">
    <property type="protein sequence ID" value="MBE1459087.1"/>
    <property type="molecule type" value="Genomic_DNA"/>
</dbReference>
<dbReference type="InterPro" id="IPR029068">
    <property type="entry name" value="Glyas_Bleomycin-R_OHBP_Dase"/>
</dbReference>
<protein>
    <submittedName>
        <fullName evidence="2">Catechol 2,3-dioxygenase-like lactoylglutathione lyase family enzyme</fullName>
    </submittedName>
</protein>
<accession>A0ABR9HJ98</accession>
<gene>
    <name evidence="2" type="ORF">H4W79_003301</name>
</gene>
<feature type="domain" description="VOC" evidence="1">
    <location>
        <begin position="4"/>
        <end position="134"/>
    </location>
</feature>
<dbReference type="Gene3D" id="3.10.180.10">
    <property type="entry name" value="2,3-Dihydroxybiphenyl 1,2-Dioxygenase, domain 1"/>
    <property type="match status" value="1"/>
</dbReference>
<dbReference type="Proteomes" id="UP000598217">
    <property type="component" value="Unassembled WGS sequence"/>
</dbReference>
<organism evidence="2 3">
    <name type="scientific">Nocardiopsis terrae</name>
    <dbReference type="NCBI Taxonomy" id="372655"/>
    <lineage>
        <taxon>Bacteria</taxon>
        <taxon>Bacillati</taxon>
        <taxon>Actinomycetota</taxon>
        <taxon>Actinomycetes</taxon>
        <taxon>Streptosporangiales</taxon>
        <taxon>Nocardiopsidaceae</taxon>
        <taxon>Nocardiopsis</taxon>
    </lineage>
</organism>